<protein>
    <submittedName>
        <fullName evidence="3">Serine/threonine-protein kinase RsbW</fullName>
    </submittedName>
</protein>
<name>A0A1G5QY56_9RHOB</name>
<dbReference type="InterPro" id="IPR003594">
    <property type="entry name" value="HATPase_dom"/>
</dbReference>
<keyword evidence="4" id="KW-1185">Reference proteome</keyword>
<dbReference type="STRING" id="1156985.SAMN04488118_106196"/>
<reference evidence="3 4" key="1">
    <citation type="submission" date="2016-10" db="EMBL/GenBank/DDBJ databases">
        <authorList>
            <person name="de Groot N.N."/>
        </authorList>
    </citation>
    <scope>NUCLEOTIDE SEQUENCE [LARGE SCALE GENOMIC DNA]</scope>
    <source>
        <strain evidence="3 4">U95</strain>
    </source>
</reference>
<dbReference type="CDD" id="cd16936">
    <property type="entry name" value="HATPase_RsbW-like"/>
    <property type="match status" value="1"/>
</dbReference>
<dbReference type="InterPro" id="IPR036890">
    <property type="entry name" value="HATPase_C_sf"/>
</dbReference>
<keyword evidence="3" id="KW-0808">Transferase</keyword>
<dbReference type="Pfam" id="PF13581">
    <property type="entry name" value="HATPase_c_2"/>
    <property type="match status" value="1"/>
</dbReference>
<dbReference type="OrthoDB" id="9792240at2"/>
<dbReference type="Proteomes" id="UP000198767">
    <property type="component" value="Unassembled WGS sequence"/>
</dbReference>
<feature type="domain" description="Histidine kinase/HSP90-like ATPase" evidence="2">
    <location>
        <begin position="21"/>
        <end position="137"/>
    </location>
</feature>
<evidence type="ECO:0000259" key="2">
    <source>
        <dbReference type="Pfam" id="PF13581"/>
    </source>
</evidence>
<dbReference type="EMBL" id="FMWG01000006">
    <property type="protein sequence ID" value="SCZ66500.1"/>
    <property type="molecule type" value="Genomic_DNA"/>
</dbReference>
<dbReference type="PANTHER" id="PTHR35526:SF3">
    <property type="entry name" value="ANTI-SIGMA-F FACTOR RSBW"/>
    <property type="match status" value="1"/>
</dbReference>
<dbReference type="PANTHER" id="PTHR35526">
    <property type="entry name" value="ANTI-SIGMA-F FACTOR RSBW-RELATED"/>
    <property type="match status" value="1"/>
</dbReference>
<dbReference type="InterPro" id="IPR050267">
    <property type="entry name" value="Anti-sigma-factor_SerPK"/>
</dbReference>
<keyword evidence="1" id="KW-0723">Serine/threonine-protein kinase</keyword>
<organism evidence="3 4">
    <name type="scientific">Epibacterium ulvae</name>
    <dbReference type="NCBI Taxonomy" id="1156985"/>
    <lineage>
        <taxon>Bacteria</taxon>
        <taxon>Pseudomonadati</taxon>
        <taxon>Pseudomonadota</taxon>
        <taxon>Alphaproteobacteria</taxon>
        <taxon>Rhodobacterales</taxon>
        <taxon>Roseobacteraceae</taxon>
        <taxon>Epibacterium</taxon>
    </lineage>
</organism>
<dbReference type="RefSeq" id="WP_090219083.1">
    <property type="nucleotide sequence ID" value="NZ_FMWG01000006.1"/>
</dbReference>
<evidence type="ECO:0000313" key="4">
    <source>
        <dbReference type="Proteomes" id="UP000198767"/>
    </source>
</evidence>
<accession>A0A1G5QY56</accession>
<dbReference type="GO" id="GO:0004674">
    <property type="term" value="F:protein serine/threonine kinase activity"/>
    <property type="evidence" value="ECO:0007669"/>
    <property type="project" value="UniProtKB-KW"/>
</dbReference>
<keyword evidence="3" id="KW-0418">Kinase</keyword>
<gene>
    <name evidence="3" type="ORF">SAMN04488118_106196</name>
</gene>
<sequence>MVETFACSFTATELEARSGISAVVDQLRGLGMPQARVDEVQIVLAEAVNNVVEHAYAGHAPGDVNIHCNLAADHLTIYVRDAGVPLPDHQLPSGTPQDLSGPIDTLPEGGFGWLLIRELTSDIQYERSEGHNNLQLSFEIQVTQK</sequence>
<dbReference type="SUPFAM" id="SSF55874">
    <property type="entry name" value="ATPase domain of HSP90 chaperone/DNA topoisomerase II/histidine kinase"/>
    <property type="match status" value="1"/>
</dbReference>
<evidence type="ECO:0000313" key="3">
    <source>
        <dbReference type="EMBL" id="SCZ66500.1"/>
    </source>
</evidence>
<evidence type="ECO:0000256" key="1">
    <source>
        <dbReference type="ARBA" id="ARBA00022527"/>
    </source>
</evidence>
<proteinExistence type="predicted"/>
<dbReference type="Gene3D" id="3.30.565.10">
    <property type="entry name" value="Histidine kinase-like ATPase, C-terminal domain"/>
    <property type="match status" value="1"/>
</dbReference>
<dbReference type="AlphaFoldDB" id="A0A1G5QY56"/>